<evidence type="ECO:0000256" key="4">
    <source>
        <dbReference type="ARBA" id="ARBA00022932"/>
    </source>
</evidence>
<evidence type="ECO:0000256" key="3">
    <source>
        <dbReference type="ARBA" id="ARBA00022705"/>
    </source>
</evidence>
<protein>
    <recommendedName>
        <fullName evidence="5">DNA polymerase III delta N-terminal domain-containing protein</fullName>
    </recommendedName>
</protein>
<dbReference type="Gene3D" id="3.40.50.300">
    <property type="entry name" value="P-loop containing nucleotide triphosphate hydrolases"/>
    <property type="match status" value="1"/>
</dbReference>
<evidence type="ECO:0000313" key="6">
    <source>
        <dbReference type="EMBL" id="CEA15792.1"/>
    </source>
</evidence>
<dbReference type="KEGG" id="pbt:ING2E5B_1039"/>
<evidence type="ECO:0000256" key="2">
    <source>
        <dbReference type="ARBA" id="ARBA00022695"/>
    </source>
</evidence>
<dbReference type="Pfam" id="PF06144">
    <property type="entry name" value="DNA_pol3_delta"/>
    <property type="match status" value="1"/>
</dbReference>
<organism evidence="6 7">
    <name type="scientific">Fermentimonas caenicola</name>
    <dbReference type="NCBI Taxonomy" id="1562970"/>
    <lineage>
        <taxon>Bacteria</taxon>
        <taxon>Pseudomonadati</taxon>
        <taxon>Bacteroidota</taxon>
        <taxon>Bacteroidia</taxon>
        <taxon>Bacteroidales</taxon>
        <taxon>Dysgonomonadaceae</taxon>
        <taxon>Fermentimonas</taxon>
    </lineage>
</organism>
<dbReference type="HOGENOM" id="CLU_044694_3_0_10"/>
<dbReference type="PANTHER" id="PTHR34388:SF1">
    <property type="entry name" value="DNA POLYMERASE III SUBUNIT DELTA"/>
    <property type="match status" value="1"/>
</dbReference>
<dbReference type="Gene3D" id="1.10.8.60">
    <property type="match status" value="1"/>
</dbReference>
<dbReference type="InterPro" id="IPR010372">
    <property type="entry name" value="DNA_pol3_delta_N"/>
</dbReference>
<dbReference type="GO" id="GO:0003887">
    <property type="term" value="F:DNA-directed DNA polymerase activity"/>
    <property type="evidence" value="ECO:0007669"/>
    <property type="project" value="UniProtKB-KW"/>
</dbReference>
<dbReference type="PATRIC" id="fig|1562970.3.peg.1027"/>
<dbReference type="OrthoDB" id="1172326at2"/>
<dbReference type="AlphaFoldDB" id="A0A098C1I1"/>
<feature type="domain" description="DNA polymerase III delta N-terminal" evidence="5">
    <location>
        <begin position="26"/>
        <end position="140"/>
    </location>
</feature>
<dbReference type="PANTHER" id="PTHR34388">
    <property type="entry name" value="DNA POLYMERASE III SUBUNIT DELTA"/>
    <property type="match status" value="1"/>
</dbReference>
<dbReference type="GO" id="GO:0009360">
    <property type="term" value="C:DNA polymerase III complex"/>
    <property type="evidence" value="ECO:0007669"/>
    <property type="project" value="InterPro"/>
</dbReference>
<dbReference type="GO" id="GO:0003677">
    <property type="term" value="F:DNA binding"/>
    <property type="evidence" value="ECO:0007669"/>
    <property type="project" value="InterPro"/>
</dbReference>
<dbReference type="InterPro" id="IPR005790">
    <property type="entry name" value="DNA_polIII_delta"/>
</dbReference>
<dbReference type="STRING" id="1562970.ING2E5B_1039"/>
<keyword evidence="2" id="KW-0548">Nucleotidyltransferase</keyword>
<evidence type="ECO:0000256" key="1">
    <source>
        <dbReference type="ARBA" id="ARBA00022679"/>
    </source>
</evidence>
<sequence>MAAPSSKNSYEAIKNDIVNRRFKPIYLFMGDESYFIDELTELLSETVLTESEKDFNMQIFYGVDSDVNEIISSARRFPMMAEYQLIIIKEAQNLDKFELLEVYANNPMPTTILVISYKHGTVDKRKAIIKKIDKVGVVFESKKLYDNQIPGFITTYLKTRDIGIDGKSAQMLSDFVGNDISKLIPQLQKLEVSLPPESTHRRITAEMIERNVGISKDYNNFELVKAVAKKDIASASRIVDYFSKNPKENPIMATVAVLFNYFSNLLECFWLPKKDEVSVMAALNIRSSFFARDYMDGIRNYNATKVMNIISELRTVDAASKGIDNISATHGELLKVLIYKIMH</sequence>
<dbReference type="Proteomes" id="UP000032417">
    <property type="component" value="Chromosome 1"/>
</dbReference>
<keyword evidence="4" id="KW-0239">DNA-directed DNA polymerase</keyword>
<keyword evidence="3" id="KW-0235">DNA replication</keyword>
<dbReference type="Gene3D" id="1.20.272.10">
    <property type="match status" value="1"/>
</dbReference>
<reference evidence="6 7" key="1">
    <citation type="submission" date="2014-08" db="EMBL/GenBank/DDBJ databases">
        <authorList>
            <person name="Wibberg D."/>
        </authorList>
    </citation>
    <scope>NUCLEOTIDE SEQUENCE [LARGE SCALE GENOMIC DNA]</scope>
    <source>
        <strain evidence="7">ING2-E5B</strain>
    </source>
</reference>
<evidence type="ECO:0000313" key="7">
    <source>
        <dbReference type="Proteomes" id="UP000032417"/>
    </source>
</evidence>
<proteinExistence type="predicted"/>
<dbReference type="InterPro" id="IPR027417">
    <property type="entry name" value="P-loop_NTPase"/>
</dbReference>
<dbReference type="SUPFAM" id="SSF52540">
    <property type="entry name" value="P-loop containing nucleoside triphosphate hydrolases"/>
    <property type="match status" value="1"/>
</dbReference>
<dbReference type="NCBIfam" id="TIGR01128">
    <property type="entry name" value="holA"/>
    <property type="match status" value="1"/>
</dbReference>
<accession>A0A098C1I1</accession>
<keyword evidence="7" id="KW-1185">Reference proteome</keyword>
<dbReference type="EMBL" id="LN515532">
    <property type="protein sequence ID" value="CEA15792.1"/>
    <property type="molecule type" value="Genomic_DNA"/>
</dbReference>
<evidence type="ECO:0000259" key="5">
    <source>
        <dbReference type="Pfam" id="PF06144"/>
    </source>
</evidence>
<name>A0A098C1I1_9BACT</name>
<keyword evidence="1" id="KW-0808">Transferase</keyword>
<dbReference type="GO" id="GO:0006261">
    <property type="term" value="P:DNA-templated DNA replication"/>
    <property type="evidence" value="ECO:0007669"/>
    <property type="project" value="TreeGrafter"/>
</dbReference>
<gene>
    <name evidence="6" type="ORF">ING2E5B_1039</name>
</gene>